<name>E6MIY3_9FIRM</name>
<dbReference type="Gene3D" id="3.30.70.1710">
    <property type="match status" value="1"/>
</dbReference>
<dbReference type="eggNOG" id="COG4577">
    <property type="taxonomic scope" value="Bacteria"/>
</dbReference>
<gene>
    <name evidence="5" type="ORF">HMP0721_1968</name>
</gene>
<dbReference type="EMBL" id="AEQN01000025">
    <property type="protein sequence ID" value="EFV00935.1"/>
    <property type="molecule type" value="Genomic_DNA"/>
</dbReference>
<dbReference type="AlphaFoldDB" id="E6MIY3"/>
<dbReference type="OrthoDB" id="9812608at2"/>
<accession>E6MIY3</accession>
<dbReference type="GO" id="GO:0031469">
    <property type="term" value="C:bacterial microcompartment"/>
    <property type="evidence" value="ECO:0007669"/>
    <property type="project" value="UniProtKB-SubCell"/>
</dbReference>
<keyword evidence="6" id="KW-1185">Reference proteome</keyword>
<sequence>MRQSLGMVEAKGLATAIEAADAMVKSANVLLLGIESSRGGGMHVVKVLGDVGAVKAACEAGSAACDTKGNGVQSVKVIARPAEGIMPYIYNTQTKGFDPETIEDQYRPEAYWNIPTFGDQFHPASGTKETMPDKAVKAEK</sequence>
<dbReference type="SUPFAM" id="SSF143414">
    <property type="entry name" value="CcmK-like"/>
    <property type="match status" value="1"/>
</dbReference>
<dbReference type="RefSeq" id="WP_006599390.1">
    <property type="nucleotide sequence ID" value="NZ_GL622359.1"/>
</dbReference>
<reference evidence="5 6" key="1">
    <citation type="submission" date="2010-12" db="EMBL/GenBank/DDBJ databases">
        <authorList>
            <person name="Muzny D."/>
            <person name="Qin X."/>
            <person name="Deng J."/>
            <person name="Jiang H."/>
            <person name="Liu Y."/>
            <person name="Qu J."/>
            <person name="Song X.-Z."/>
            <person name="Zhang L."/>
            <person name="Thornton R."/>
            <person name="Coyle M."/>
            <person name="Francisco L."/>
            <person name="Jackson L."/>
            <person name="Javaid M."/>
            <person name="Korchina V."/>
            <person name="Kovar C."/>
            <person name="Mata R."/>
            <person name="Mathew T."/>
            <person name="Ngo R."/>
            <person name="Nguyen L."/>
            <person name="Nguyen N."/>
            <person name="Okwuonu G."/>
            <person name="Ongeri F."/>
            <person name="Pham C."/>
            <person name="Simmons D."/>
            <person name="Wilczek-Boney K."/>
            <person name="Hale W."/>
            <person name="Jakkamsetti A."/>
            <person name="Pham P."/>
            <person name="Ruth R."/>
            <person name="San Lucas F."/>
            <person name="Warren J."/>
            <person name="Zhang J."/>
            <person name="Zhao Z."/>
            <person name="Zhou C."/>
            <person name="Zhu D."/>
            <person name="Lee S."/>
            <person name="Bess C."/>
            <person name="Blankenburg K."/>
            <person name="Forbes L."/>
            <person name="Fu Q."/>
            <person name="Gubbala S."/>
            <person name="Hirani K."/>
            <person name="Jayaseelan J.C."/>
            <person name="Lara F."/>
            <person name="Munidasa M."/>
            <person name="Palculict T."/>
            <person name="Patil S."/>
            <person name="Pu L.-L."/>
            <person name="Saada N."/>
            <person name="Tang L."/>
            <person name="Weissenberger G."/>
            <person name="Zhu Y."/>
            <person name="Hemphill L."/>
            <person name="Shang Y."/>
            <person name="Youmans B."/>
            <person name="Ayvaz T."/>
            <person name="Ross M."/>
            <person name="Santibanez J."/>
            <person name="Aqrawi P."/>
            <person name="Gross S."/>
            <person name="Joshi V."/>
            <person name="Fowler G."/>
            <person name="Nazareth L."/>
            <person name="Reid J."/>
            <person name="Worley K."/>
            <person name="Petrosino J."/>
            <person name="Highlander S."/>
            <person name="Gibbs R."/>
        </authorList>
    </citation>
    <scope>NUCLEOTIDE SEQUENCE [LARGE SCALE GENOMIC DNA]</scope>
    <source>
        <strain evidence="5 6">ATCC 23263</strain>
    </source>
</reference>
<evidence type="ECO:0000313" key="5">
    <source>
        <dbReference type="EMBL" id="EFV00935.1"/>
    </source>
</evidence>
<dbReference type="STRING" id="887929.HMP0721_1968"/>
<dbReference type="InterPro" id="IPR037233">
    <property type="entry name" value="CcmK-like_sf"/>
</dbReference>
<dbReference type="PANTHER" id="PTHR33941:SF11">
    <property type="entry name" value="BACTERIAL MICROCOMPARTMENT SHELL PROTEIN PDUJ"/>
    <property type="match status" value="1"/>
</dbReference>
<organism evidence="5 6">
    <name type="scientific">Pseudoramibacter alactolyticus ATCC 23263</name>
    <dbReference type="NCBI Taxonomy" id="887929"/>
    <lineage>
        <taxon>Bacteria</taxon>
        <taxon>Bacillati</taxon>
        <taxon>Bacillota</taxon>
        <taxon>Clostridia</taxon>
        <taxon>Eubacteriales</taxon>
        <taxon>Eubacteriaceae</taxon>
        <taxon>Pseudoramibacter</taxon>
    </lineage>
</organism>
<comment type="caution">
    <text evidence="5">The sequence shown here is derived from an EMBL/GenBank/DDBJ whole genome shotgun (WGS) entry which is preliminary data.</text>
</comment>
<evidence type="ECO:0000256" key="2">
    <source>
        <dbReference type="ARBA" id="ARBA00024446"/>
    </source>
</evidence>
<dbReference type="Pfam" id="PF00936">
    <property type="entry name" value="BMC"/>
    <property type="match status" value="1"/>
</dbReference>
<evidence type="ECO:0000259" key="4">
    <source>
        <dbReference type="PROSITE" id="PS51930"/>
    </source>
</evidence>
<dbReference type="InterPro" id="IPR000249">
    <property type="entry name" value="BMC_dom"/>
</dbReference>
<dbReference type="PANTHER" id="PTHR33941">
    <property type="entry name" value="PROPANEDIOL UTILIZATION PROTEIN PDUA"/>
    <property type="match status" value="1"/>
</dbReference>
<comment type="subcellular location">
    <subcellularLocation>
        <location evidence="1">Bacterial microcompartment</location>
    </subcellularLocation>
</comment>
<dbReference type="CDD" id="cd07045">
    <property type="entry name" value="BMC_CcmK_like"/>
    <property type="match status" value="1"/>
</dbReference>
<keyword evidence="2" id="KW-1283">Bacterial microcompartment</keyword>
<evidence type="ECO:0000313" key="6">
    <source>
        <dbReference type="Proteomes" id="UP000004754"/>
    </source>
</evidence>
<proteinExistence type="inferred from homology"/>
<comment type="similarity">
    <text evidence="3">Belongs to the bacterial microcompartments protein family.</text>
</comment>
<dbReference type="PROSITE" id="PS51930">
    <property type="entry name" value="BMC_2"/>
    <property type="match status" value="1"/>
</dbReference>
<dbReference type="Proteomes" id="UP000004754">
    <property type="component" value="Unassembled WGS sequence"/>
</dbReference>
<evidence type="ECO:0000256" key="1">
    <source>
        <dbReference type="ARBA" id="ARBA00024322"/>
    </source>
</evidence>
<evidence type="ECO:0000256" key="3">
    <source>
        <dbReference type="PROSITE-ProRule" id="PRU01278"/>
    </source>
</evidence>
<protein>
    <submittedName>
        <fullName evidence="5">BMC domain protein</fullName>
    </submittedName>
</protein>
<dbReference type="InterPro" id="IPR050575">
    <property type="entry name" value="BMC_shell"/>
</dbReference>
<dbReference type="InterPro" id="IPR044872">
    <property type="entry name" value="CcmK/CsoS1_BMC"/>
</dbReference>
<feature type="domain" description="BMC" evidence="4">
    <location>
        <begin position="4"/>
        <end position="90"/>
    </location>
</feature>
<dbReference type="SMART" id="SM00877">
    <property type="entry name" value="BMC"/>
    <property type="match status" value="1"/>
</dbReference>
<dbReference type="HOGENOM" id="CLU_064903_3_3_9"/>